<keyword evidence="2" id="KW-0812">Transmembrane</keyword>
<keyword evidence="2" id="KW-0472">Membrane</keyword>
<proteinExistence type="predicted"/>
<keyword evidence="4" id="KW-1185">Reference proteome</keyword>
<dbReference type="Pfam" id="PF04531">
    <property type="entry name" value="Phage_holin_1"/>
    <property type="match status" value="1"/>
</dbReference>
<name>Q5ULM5_9CAUD</name>
<dbReference type="Proteomes" id="UP000002117">
    <property type="component" value="Segment"/>
</dbReference>
<keyword evidence="2" id="KW-1133">Transmembrane helix</keyword>
<dbReference type="RefSeq" id="YP_164724.1">
    <property type="nucleotide sequence ID" value="NC_006565.1"/>
</dbReference>
<dbReference type="InterPro" id="IPR006485">
    <property type="entry name" value="Phage-like_holin"/>
</dbReference>
<reference evidence="3 4" key="1">
    <citation type="journal article" date="2004" name="J. Bacteriol.">
        <title>Lactobacillus plantarum bacteriophage LP65: a new member of the SPO1-like genus of the family Myoviridae.</title>
        <authorList>
            <person name="Chibani-Chennoufi S."/>
            <person name="Dillmann M.L."/>
            <person name="Marvin-Guy L."/>
            <person name="Rami-Shojaei S."/>
            <person name="Brussow H."/>
        </authorList>
    </citation>
    <scope>NUCLEOTIDE SEQUENCE</scope>
</reference>
<feature type="compositionally biased region" description="Low complexity" evidence="1">
    <location>
        <begin position="81"/>
        <end position="117"/>
    </location>
</feature>
<evidence type="ECO:0000256" key="2">
    <source>
        <dbReference type="SAM" id="Phobius"/>
    </source>
</evidence>
<protein>
    <submittedName>
        <fullName evidence="3">Orf89</fullName>
    </submittedName>
</protein>
<evidence type="ECO:0000313" key="3">
    <source>
        <dbReference type="EMBL" id="AAV35909.1"/>
    </source>
</evidence>
<feature type="transmembrane region" description="Helical" evidence="2">
    <location>
        <begin position="46"/>
        <end position="66"/>
    </location>
</feature>
<organism evidence="3 4">
    <name type="scientific">Lactobacillus phage LP65</name>
    <dbReference type="NCBI Taxonomy" id="2892344"/>
    <lineage>
        <taxon>Viruses</taxon>
        <taxon>Duplodnaviria</taxon>
        <taxon>Heunggongvirae</taxon>
        <taxon>Uroviricota</taxon>
        <taxon>Caudoviricetes</taxon>
        <taxon>Herelleviridae</taxon>
        <taxon>Salchichonvirus</taxon>
        <taxon>Salchichonvirus LP65</taxon>
    </lineage>
</organism>
<dbReference type="KEGG" id="vg:3197396"/>
<feature type="compositionally biased region" description="Polar residues" evidence="1">
    <location>
        <begin position="118"/>
        <end position="127"/>
    </location>
</feature>
<accession>Q5ULM5</accession>
<sequence length="127" mass="13519">MSKFNFSIRNEDGTLNGKLLAGLISLLIVLIQQIFNMFGVKFTGDWVSIVAVINTILTILGLVGVVSNVEPINAPVATIEESATTTSSKPKATETVTESETVTEKVATVTETETATEQDTNTDGQAK</sequence>
<feature type="region of interest" description="Disordered" evidence="1">
    <location>
        <begin position="81"/>
        <end position="127"/>
    </location>
</feature>
<evidence type="ECO:0000313" key="4">
    <source>
        <dbReference type="Proteomes" id="UP000002117"/>
    </source>
</evidence>
<feature type="transmembrane region" description="Helical" evidence="2">
    <location>
        <begin position="20"/>
        <end position="40"/>
    </location>
</feature>
<dbReference type="EMBL" id="AY682195">
    <property type="protein sequence ID" value="AAV35909.1"/>
    <property type="molecule type" value="Genomic_DNA"/>
</dbReference>
<gene>
    <name evidence="3" type="ORF">orf89</name>
</gene>
<evidence type="ECO:0000256" key="1">
    <source>
        <dbReference type="SAM" id="MobiDB-lite"/>
    </source>
</evidence>